<dbReference type="Gene3D" id="1.25.40.420">
    <property type="match status" value="1"/>
</dbReference>
<evidence type="ECO:0000313" key="3">
    <source>
        <dbReference type="Proteomes" id="UP000827889"/>
    </source>
</evidence>
<comment type="pathway">
    <text evidence="1">Protein modification; protein ubiquitination.</text>
</comment>
<dbReference type="Proteomes" id="UP000827889">
    <property type="component" value="Chromosome 2"/>
</dbReference>
<name>A0ABM3GYK4_9MYRT</name>
<dbReference type="PANTHER" id="PTHR24413">
    <property type="entry name" value="SPECKLE-TYPE POZ PROTEIN"/>
    <property type="match status" value="1"/>
</dbReference>
<reference evidence="4" key="2">
    <citation type="submission" date="2025-08" db="UniProtKB">
        <authorList>
            <consortium name="RefSeq"/>
        </authorList>
    </citation>
    <scope>IDENTIFICATION</scope>
    <source>
        <tissue evidence="4">Leaf</tissue>
    </source>
</reference>
<evidence type="ECO:0000259" key="2">
    <source>
        <dbReference type="PROSITE" id="PS50097"/>
    </source>
</evidence>
<dbReference type="GeneID" id="125313666"/>
<dbReference type="InterPro" id="IPR011333">
    <property type="entry name" value="SKP1/BTB/POZ_sf"/>
</dbReference>
<reference evidence="3" key="1">
    <citation type="submission" date="2025-05" db="UniProtKB">
        <authorList>
            <consortium name="RefSeq"/>
        </authorList>
    </citation>
    <scope>NUCLEOTIDE SEQUENCE [LARGE SCALE GENOMIC DNA]</scope>
</reference>
<dbReference type="SMART" id="SM00225">
    <property type="entry name" value="BTB"/>
    <property type="match status" value="1"/>
</dbReference>
<proteinExistence type="predicted"/>
<protein>
    <submittedName>
        <fullName evidence="4">BTB/POZ domain-containing protein At4g08455-like</fullName>
    </submittedName>
</protein>
<evidence type="ECO:0000256" key="1">
    <source>
        <dbReference type="ARBA" id="ARBA00004906"/>
    </source>
</evidence>
<dbReference type="PROSITE" id="PS50097">
    <property type="entry name" value="BTB"/>
    <property type="match status" value="1"/>
</dbReference>
<evidence type="ECO:0000313" key="4">
    <source>
        <dbReference type="RefSeq" id="XP_048129436.1"/>
    </source>
</evidence>
<dbReference type="InterPro" id="IPR000210">
    <property type="entry name" value="BTB/POZ_dom"/>
</dbReference>
<dbReference type="RefSeq" id="XP_048129436.1">
    <property type="nucleotide sequence ID" value="XM_048273479.1"/>
</dbReference>
<dbReference type="Pfam" id="PF00651">
    <property type="entry name" value="BTB"/>
    <property type="match status" value="1"/>
</dbReference>
<organism evidence="3 4">
    <name type="scientific">Rhodamnia argentea</name>
    <dbReference type="NCBI Taxonomy" id="178133"/>
    <lineage>
        <taxon>Eukaryota</taxon>
        <taxon>Viridiplantae</taxon>
        <taxon>Streptophyta</taxon>
        <taxon>Embryophyta</taxon>
        <taxon>Tracheophyta</taxon>
        <taxon>Spermatophyta</taxon>
        <taxon>Magnoliopsida</taxon>
        <taxon>eudicotyledons</taxon>
        <taxon>Gunneridae</taxon>
        <taxon>Pentapetalae</taxon>
        <taxon>rosids</taxon>
        <taxon>malvids</taxon>
        <taxon>Myrtales</taxon>
        <taxon>Myrtaceae</taxon>
        <taxon>Myrtoideae</taxon>
        <taxon>Myrteae</taxon>
        <taxon>Australasian group</taxon>
        <taxon>Rhodamnia</taxon>
    </lineage>
</organism>
<dbReference type="Gene3D" id="3.30.710.10">
    <property type="entry name" value="Potassium Channel Kv1.1, Chain A"/>
    <property type="match status" value="1"/>
</dbReference>
<gene>
    <name evidence="4" type="primary">LOC125313666</name>
</gene>
<sequence length="257" mass="29498">MQRPRAGSFHQDAESDSDFSVSMLLKFCEEDRSYWEECYNKVSKTAEEYKREIEDLKAKNSFLRLWIQTDHNGLDGPGFSDVVLFAAKDGPNGGLSKPVPAHKAVLASRSPVFKAMLEHEMEESRSNNIKINEVSYDALRAFVNYLYSAEAFLDERMAYDLLVLAEKYQVQHLKDYCEKFLVSKLNWENSIINYAFAHRHNAKHLLEAALSIILVNKDKLKNHRDYSELVKSDPCLLVEIYEACLAKQEKHCSTGSC</sequence>
<dbReference type="SUPFAM" id="SSF54695">
    <property type="entry name" value="POZ domain"/>
    <property type="match status" value="1"/>
</dbReference>
<accession>A0ABM3GYK4</accession>
<feature type="domain" description="BTB" evidence="2">
    <location>
        <begin position="80"/>
        <end position="155"/>
    </location>
</feature>
<keyword evidence="3" id="KW-1185">Reference proteome</keyword>